<dbReference type="OrthoDB" id="1716625at2759"/>
<dbReference type="AlphaFoldDB" id="A0A9N8YSE7"/>
<organism evidence="4 5">
    <name type="scientific">Acaulospora morrowiae</name>
    <dbReference type="NCBI Taxonomy" id="94023"/>
    <lineage>
        <taxon>Eukaryota</taxon>
        <taxon>Fungi</taxon>
        <taxon>Fungi incertae sedis</taxon>
        <taxon>Mucoromycota</taxon>
        <taxon>Glomeromycotina</taxon>
        <taxon>Glomeromycetes</taxon>
        <taxon>Diversisporales</taxon>
        <taxon>Acaulosporaceae</taxon>
        <taxon>Acaulospora</taxon>
    </lineage>
</organism>
<dbReference type="GO" id="GO:0035025">
    <property type="term" value="P:positive regulation of Rho protein signal transduction"/>
    <property type="evidence" value="ECO:0007669"/>
    <property type="project" value="TreeGrafter"/>
</dbReference>
<dbReference type="InterPro" id="IPR051480">
    <property type="entry name" value="Endocytic_GEF_Adapter"/>
</dbReference>
<comment type="caution">
    <text evidence="4">The sequence shown here is derived from an EMBL/GenBank/DDBJ whole genome shotgun (WGS) entry which is preliminary data.</text>
</comment>
<dbReference type="Gene3D" id="1.20.900.10">
    <property type="entry name" value="Dbl homology (DH) domain"/>
    <property type="match status" value="1"/>
</dbReference>
<keyword evidence="2" id="KW-0963">Cytoplasm</keyword>
<protein>
    <submittedName>
        <fullName evidence="4">4189_t:CDS:1</fullName>
    </submittedName>
</protein>
<dbReference type="PANTHER" id="PTHR46006:SF7">
    <property type="entry name" value="DH DOMAIN-CONTAINING PROTEIN"/>
    <property type="match status" value="1"/>
</dbReference>
<dbReference type="PANTHER" id="PTHR46006">
    <property type="entry name" value="RHO GUANINE NUCLEOTIDE EXCHANGE FACTOR AT 64C, ISOFORM A"/>
    <property type="match status" value="1"/>
</dbReference>
<dbReference type="InterPro" id="IPR035899">
    <property type="entry name" value="DBL_dom_sf"/>
</dbReference>
<dbReference type="SUPFAM" id="SSF48065">
    <property type="entry name" value="DBL homology domain (DH-domain)"/>
    <property type="match status" value="1"/>
</dbReference>
<evidence type="ECO:0000256" key="1">
    <source>
        <dbReference type="ARBA" id="ARBA00004496"/>
    </source>
</evidence>
<dbReference type="SMART" id="SM00325">
    <property type="entry name" value="RhoGEF"/>
    <property type="match status" value="1"/>
</dbReference>
<keyword evidence="5" id="KW-1185">Reference proteome</keyword>
<accession>A0A9N8YSE7</accession>
<feature type="domain" description="DH" evidence="3">
    <location>
        <begin position="120"/>
        <end position="304"/>
    </location>
</feature>
<evidence type="ECO:0000259" key="3">
    <source>
        <dbReference type="PROSITE" id="PS50010"/>
    </source>
</evidence>
<dbReference type="EMBL" id="CAJVPV010000284">
    <property type="protein sequence ID" value="CAG8449743.1"/>
    <property type="molecule type" value="Genomic_DNA"/>
</dbReference>
<dbReference type="Proteomes" id="UP000789342">
    <property type="component" value="Unassembled WGS sequence"/>
</dbReference>
<comment type="subcellular location">
    <subcellularLocation>
        <location evidence="1">Cytoplasm</location>
    </subcellularLocation>
</comment>
<dbReference type="Pfam" id="PF00621">
    <property type="entry name" value="RhoGEF"/>
    <property type="match status" value="1"/>
</dbReference>
<dbReference type="InterPro" id="IPR000219">
    <property type="entry name" value="DH_dom"/>
</dbReference>
<reference evidence="4" key="1">
    <citation type="submission" date="2021-06" db="EMBL/GenBank/DDBJ databases">
        <authorList>
            <person name="Kallberg Y."/>
            <person name="Tangrot J."/>
            <person name="Rosling A."/>
        </authorList>
    </citation>
    <scope>NUCLEOTIDE SEQUENCE</scope>
    <source>
        <strain evidence="4">CL551</strain>
    </source>
</reference>
<dbReference type="CDD" id="cd00160">
    <property type="entry name" value="RhoGEF"/>
    <property type="match status" value="1"/>
</dbReference>
<dbReference type="GO" id="GO:0005737">
    <property type="term" value="C:cytoplasm"/>
    <property type="evidence" value="ECO:0007669"/>
    <property type="project" value="UniProtKB-SubCell"/>
</dbReference>
<sequence>MLFNNVRLALNKAMEWYFPQSINKGYTDDANFLLDEKSAMYSQETARLSPQNKVAKVKRSDSGLLSLSRKRSWNSSTPSVNSLSSISVITSPSPRAASAPLWKEQVDPNVKAELSQDEIHRQEIIFEIIHTEKDFTKDVNYLIEHFISELQDSSVRLPYSLKQTFDVLPHILRLHRHVSLQLLCIQAIYPVIPSITHILRDLAKQFSIYESYLIHHRAAIAEIAHARKKNNKLGQIIRSLEAKVHLGKYLSIESLLTKPFQRLCKYPLLVMTLLKATSPDHEDRDPLNDLYDQIDCALKVLQECKYEHERKNRDVDEFLPKKFGSWVITFAYNRLLLRLNQSHGTDLTKLHCAIETRAVREPVIVIKPSSHLEHGGCLFLRITENSVPEFDKKDPWINLTLSNALATYQSVTIKIFNDGSVTLFDTRPGSENTLVTNETDDCRKTVKTKPPIGRNRKDVHP</sequence>
<dbReference type="GO" id="GO:0005085">
    <property type="term" value="F:guanyl-nucleotide exchange factor activity"/>
    <property type="evidence" value="ECO:0007669"/>
    <property type="project" value="InterPro"/>
</dbReference>
<evidence type="ECO:0000256" key="2">
    <source>
        <dbReference type="ARBA" id="ARBA00022490"/>
    </source>
</evidence>
<gene>
    <name evidence="4" type="ORF">AMORRO_LOCUS836</name>
</gene>
<proteinExistence type="predicted"/>
<evidence type="ECO:0000313" key="5">
    <source>
        <dbReference type="Proteomes" id="UP000789342"/>
    </source>
</evidence>
<dbReference type="PROSITE" id="PS50010">
    <property type="entry name" value="DH_2"/>
    <property type="match status" value="1"/>
</dbReference>
<name>A0A9N8YSE7_9GLOM</name>
<evidence type="ECO:0000313" key="4">
    <source>
        <dbReference type="EMBL" id="CAG8449743.1"/>
    </source>
</evidence>